<dbReference type="Pfam" id="PF06069">
    <property type="entry name" value="PerC"/>
    <property type="match status" value="1"/>
</dbReference>
<protein>
    <submittedName>
        <fullName evidence="1">PerC transcriptional activator</fullName>
    </submittedName>
</protein>
<dbReference type="Proteomes" id="UP000320710">
    <property type="component" value="Unassembled WGS sequence"/>
</dbReference>
<reference evidence="1 2" key="2">
    <citation type="submission" date="2019-07" db="EMBL/GenBank/DDBJ databases">
        <title>Investigation of anaerobic lignin degradation for improved lignocellulosic biofuels.</title>
        <authorList>
            <person name="Deangelis K.PhD."/>
        </authorList>
    </citation>
    <scope>NUCLEOTIDE SEQUENCE [LARGE SCALE GENOMIC DNA]</scope>
    <source>
        <strain evidence="1 2">106R</strain>
    </source>
</reference>
<gene>
    <name evidence="1" type="ORF">FHU12_4066</name>
</gene>
<evidence type="ECO:0000313" key="2">
    <source>
        <dbReference type="Proteomes" id="UP000320710"/>
    </source>
</evidence>
<evidence type="ECO:0000313" key="1">
    <source>
        <dbReference type="EMBL" id="TQI86447.1"/>
    </source>
</evidence>
<dbReference type="RefSeq" id="WP_042785956.1">
    <property type="nucleotide sequence ID" value="NZ_CP018918.1"/>
</dbReference>
<dbReference type="EMBL" id="VFMJ01000001">
    <property type="protein sequence ID" value="TQI86447.1"/>
    <property type="molecule type" value="Genomic_DNA"/>
</dbReference>
<reference evidence="1 2" key="1">
    <citation type="submission" date="2019-06" db="EMBL/GenBank/DDBJ databases">
        <authorList>
            <person name="Deangelis K."/>
            <person name="Huntemann M."/>
            <person name="Clum A."/>
            <person name="Pillay M."/>
            <person name="Palaniappan K."/>
            <person name="Varghese N."/>
            <person name="Mikhailova N."/>
            <person name="Stamatis D."/>
            <person name="Reddy T."/>
            <person name="Daum C."/>
            <person name="Shapiro N."/>
            <person name="Ivanova N."/>
            <person name="Kyrpides N."/>
            <person name="Woyke T."/>
        </authorList>
    </citation>
    <scope>NUCLEOTIDE SEQUENCE [LARGE SCALE GENOMIC DNA]</scope>
    <source>
        <strain evidence="1 2">106R</strain>
    </source>
</reference>
<comment type="caution">
    <text evidence="1">The sequence shown here is derived from an EMBL/GenBank/DDBJ whole genome shotgun (WGS) entry which is preliminary data.</text>
</comment>
<dbReference type="InterPro" id="IPR024684">
    <property type="entry name" value="Tscrpt_act_PerC/SfV_Orf40"/>
</dbReference>
<proteinExistence type="predicted"/>
<name>A0AA46K8R3_SERMA</name>
<accession>A0AA46K8R3</accession>
<sequence length="100" mass="11253">MGAQYYCRGNTSPYVALPADKTALRLESQGLWRRAATRWQQVLLREADDHVIEAVLQRLRYCLARAPAQVRRVSDGTAPAGATLVARNGMPNDPDLWRME</sequence>
<organism evidence="1 2">
    <name type="scientific">Serratia marcescens</name>
    <dbReference type="NCBI Taxonomy" id="615"/>
    <lineage>
        <taxon>Bacteria</taxon>
        <taxon>Pseudomonadati</taxon>
        <taxon>Pseudomonadota</taxon>
        <taxon>Gammaproteobacteria</taxon>
        <taxon>Enterobacterales</taxon>
        <taxon>Yersiniaceae</taxon>
        <taxon>Serratia</taxon>
    </lineage>
</organism>
<dbReference type="AlphaFoldDB" id="A0AA46K8R3"/>